<keyword evidence="3 13" id="KW-1003">Cell membrane</keyword>
<dbReference type="PANTHER" id="PTHR10566">
    <property type="entry name" value="CHAPERONE-ACTIVITY OF BC1 COMPLEX CABC1 -RELATED"/>
    <property type="match status" value="1"/>
</dbReference>
<evidence type="ECO:0000259" key="14">
    <source>
        <dbReference type="Pfam" id="PF03109"/>
    </source>
</evidence>
<dbReference type="NCBIfam" id="NF003404">
    <property type="entry name" value="PRK04750.1"/>
    <property type="match status" value="1"/>
</dbReference>
<dbReference type="InterPro" id="IPR010232">
    <property type="entry name" value="UbiB"/>
</dbReference>
<evidence type="ECO:0000256" key="6">
    <source>
        <dbReference type="ARBA" id="ARBA00022688"/>
    </source>
</evidence>
<evidence type="ECO:0000256" key="4">
    <source>
        <dbReference type="ARBA" id="ARBA00022519"/>
    </source>
</evidence>
<sequence length="510" mass="57496">MRIFRLAKIVGIVSRYGIDEMIFEHEPSGTLAALSRIVNFWRRNTLPRAVRLRLALESLGPIFVKFGQVMSTRRDLLPLDIADELAKLQDRVPPFSPGLALAQIEEAYGRPASEVFAEFNATPVASASVAQVHFARLHPEDGGHEVAVKILRPNMRGIIAHDLALLDTLAGLLEKVWSDGKRLKPREVVAEFAKYLYDELDLMREAANCSQLRRNFLGSKLLLVPSVYWDHCTTTVMVMERMHGIPISQTTALTAAGIDLPTLSRAGVEIFFTQVFRDGFFHADMHPGNIFVASDEVHHGKYVALDFGIVGTLTDVDKNYLAQNFLAFFQRDYKRVAMAHIEAGWAPADTRVDEFESAIRAVCEPIFDRPLHEISFGRVLLRLFQTSRRFNVDIQPQLVMLQKTLLNIEGLGRQLDPNLDLWTTAKPFLERWMKEQIGWRALVRGINQEAPNWARTLPQLPRLVHQALSREKASDLAPLLAELAAAQRQQNRMLGLIAVLLATLLVANYL</sequence>
<gene>
    <name evidence="13 15" type="primary">ubiB</name>
    <name evidence="15" type="ORF">PROAA_540014</name>
</gene>
<dbReference type="Pfam" id="PF03109">
    <property type="entry name" value="ABC1"/>
    <property type="match status" value="1"/>
</dbReference>
<keyword evidence="9 13" id="KW-0418">Kinase</keyword>
<dbReference type="GO" id="GO:0005524">
    <property type="term" value="F:ATP binding"/>
    <property type="evidence" value="ECO:0007669"/>
    <property type="project" value="UniProtKB-KW"/>
</dbReference>
<dbReference type="AlphaFoldDB" id="A0A1A8Y0N1"/>
<dbReference type="EMBL" id="FLQY01000356">
    <property type="protein sequence ID" value="SBT10552.1"/>
    <property type="molecule type" value="Genomic_DNA"/>
</dbReference>
<keyword evidence="4" id="KW-0997">Cell inner membrane</keyword>
<dbReference type="GO" id="GO:0006744">
    <property type="term" value="P:ubiquinone biosynthetic process"/>
    <property type="evidence" value="ECO:0007669"/>
    <property type="project" value="UniProtKB-UniPathway"/>
</dbReference>
<accession>A0A1A8Y0N1</accession>
<keyword evidence="8 13" id="KW-0547">Nucleotide-binding</keyword>
<name>A0A1A8Y0N1_9RHOO</name>
<dbReference type="HAMAP" id="MF_00414">
    <property type="entry name" value="UbiB"/>
    <property type="match status" value="1"/>
</dbReference>
<feature type="binding site" evidence="13">
    <location>
        <begin position="124"/>
        <end position="132"/>
    </location>
    <ligand>
        <name>ATP</name>
        <dbReference type="ChEBI" id="CHEBI:30616"/>
    </ligand>
</feature>
<dbReference type="EC" id="2.7.-.-" evidence="13"/>
<evidence type="ECO:0000256" key="1">
    <source>
        <dbReference type="ARBA" id="ARBA00005020"/>
    </source>
</evidence>
<comment type="pathway">
    <text evidence="1 13">Cofactor biosynthesis; ubiquinone biosynthesis [regulation].</text>
</comment>
<feature type="domain" description="ABC1 atypical kinase-like" evidence="14">
    <location>
        <begin position="87"/>
        <end position="338"/>
    </location>
</feature>
<dbReference type="CDD" id="cd13972">
    <property type="entry name" value="UbiB"/>
    <property type="match status" value="1"/>
</dbReference>
<dbReference type="Proteomes" id="UP000199600">
    <property type="component" value="Unassembled WGS sequence"/>
</dbReference>
<evidence type="ECO:0000256" key="5">
    <source>
        <dbReference type="ARBA" id="ARBA00022679"/>
    </source>
</evidence>
<dbReference type="InterPro" id="IPR045308">
    <property type="entry name" value="UbiB_bact"/>
</dbReference>
<dbReference type="PANTHER" id="PTHR10566:SF113">
    <property type="entry name" value="PROTEIN ACTIVITY OF BC1 COMPLEX KINASE 7, CHLOROPLASTIC"/>
    <property type="match status" value="1"/>
</dbReference>
<dbReference type="GO" id="GO:0005886">
    <property type="term" value="C:plasma membrane"/>
    <property type="evidence" value="ECO:0007669"/>
    <property type="project" value="UniProtKB-UniRule"/>
</dbReference>
<evidence type="ECO:0000256" key="9">
    <source>
        <dbReference type="ARBA" id="ARBA00022777"/>
    </source>
</evidence>
<keyword evidence="7 13" id="KW-0812">Transmembrane</keyword>
<evidence type="ECO:0000256" key="7">
    <source>
        <dbReference type="ARBA" id="ARBA00022692"/>
    </source>
</evidence>
<evidence type="ECO:0000256" key="13">
    <source>
        <dbReference type="HAMAP-Rule" id="MF_00414"/>
    </source>
</evidence>
<feature type="binding site" evidence="13">
    <location>
        <position position="149"/>
    </location>
    <ligand>
        <name>ATP</name>
        <dbReference type="ChEBI" id="CHEBI:30616"/>
    </ligand>
</feature>
<proteinExistence type="inferred from homology"/>
<organism evidence="15 16">
    <name type="scientific">Candidatus Propionivibrio aalborgensis</name>
    <dbReference type="NCBI Taxonomy" id="1860101"/>
    <lineage>
        <taxon>Bacteria</taxon>
        <taxon>Pseudomonadati</taxon>
        <taxon>Pseudomonadota</taxon>
        <taxon>Betaproteobacteria</taxon>
        <taxon>Rhodocyclales</taxon>
        <taxon>Rhodocyclaceae</taxon>
        <taxon>Propionivibrio</taxon>
    </lineage>
</organism>
<dbReference type="InterPro" id="IPR004147">
    <property type="entry name" value="ABC1_dom"/>
</dbReference>
<evidence type="ECO:0000256" key="10">
    <source>
        <dbReference type="ARBA" id="ARBA00022840"/>
    </source>
</evidence>
<dbReference type="NCBIfam" id="TIGR01982">
    <property type="entry name" value="UbiB"/>
    <property type="match status" value="1"/>
</dbReference>
<dbReference type="RefSeq" id="WP_186412132.1">
    <property type="nucleotide sequence ID" value="NZ_FLQY01000356.1"/>
</dbReference>
<keyword evidence="16" id="KW-1185">Reference proteome</keyword>
<keyword evidence="5 13" id="KW-0808">Transferase</keyword>
<evidence type="ECO:0000256" key="12">
    <source>
        <dbReference type="ARBA" id="ARBA00023136"/>
    </source>
</evidence>
<evidence type="ECO:0000256" key="8">
    <source>
        <dbReference type="ARBA" id="ARBA00022741"/>
    </source>
</evidence>
<keyword evidence="11 13" id="KW-1133">Transmembrane helix</keyword>
<evidence type="ECO:0000256" key="11">
    <source>
        <dbReference type="ARBA" id="ARBA00022989"/>
    </source>
</evidence>
<dbReference type="GO" id="GO:0010795">
    <property type="term" value="P:regulation of ubiquinone biosynthetic process"/>
    <property type="evidence" value="ECO:0007669"/>
    <property type="project" value="UniProtKB-UniRule"/>
</dbReference>
<reference evidence="15 16" key="1">
    <citation type="submission" date="2016-06" db="EMBL/GenBank/DDBJ databases">
        <authorList>
            <person name="Kjaerup R.B."/>
            <person name="Dalgaard T.S."/>
            <person name="Juul-Madsen H.R."/>
        </authorList>
    </citation>
    <scope>NUCLEOTIDE SEQUENCE [LARGE SCALE GENOMIC DNA]</scope>
    <source>
        <strain evidence="15">2</strain>
    </source>
</reference>
<dbReference type="InterPro" id="IPR011009">
    <property type="entry name" value="Kinase-like_dom_sf"/>
</dbReference>
<keyword evidence="10 13" id="KW-0067">ATP-binding</keyword>
<protein>
    <recommendedName>
        <fullName evidence="13">Probable protein kinase UbiB</fullName>
        <ecNumber evidence="13">2.7.-.-</ecNumber>
    </recommendedName>
    <alternativeName>
        <fullName evidence="13">Ubiquinone biosynthesis protein UbiB</fullName>
    </alternativeName>
</protein>
<evidence type="ECO:0000313" key="15">
    <source>
        <dbReference type="EMBL" id="SBT10552.1"/>
    </source>
</evidence>
<keyword evidence="6 13" id="KW-0831">Ubiquinone biosynthesis</keyword>
<evidence type="ECO:0000256" key="3">
    <source>
        <dbReference type="ARBA" id="ARBA00022475"/>
    </source>
</evidence>
<keyword evidence="12 13" id="KW-0472">Membrane</keyword>
<feature type="active site" description="Proton acceptor" evidence="13">
    <location>
        <position position="284"/>
    </location>
</feature>
<comment type="similarity">
    <text evidence="13">Belongs to the ABC1 family. UbiB subfamily.</text>
</comment>
<evidence type="ECO:0000256" key="2">
    <source>
        <dbReference type="ARBA" id="ARBA00009670"/>
    </source>
</evidence>
<dbReference type="InterPro" id="IPR050154">
    <property type="entry name" value="UbiB_kinase"/>
</dbReference>
<dbReference type="SUPFAM" id="SSF56112">
    <property type="entry name" value="Protein kinase-like (PK-like)"/>
    <property type="match status" value="1"/>
</dbReference>
<dbReference type="UniPathway" id="UPA00232"/>
<evidence type="ECO:0000313" key="16">
    <source>
        <dbReference type="Proteomes" id="UP000199600"/>
    </source>
</evidence>
<comment type="function">
    <text evidence="13">Is probably a protein kinase regulator of UbiI activity which is involved in aerobic coenzyme Q (ubiquinone) biosynthesis.</text>
</comment>
<dbReference type="GO" id="GO:0004672">
    <property type="term" value="F:protein kinase activity"/>
    <property type="evidence" value="ECO:0007669"/>
    <property type="project" value="UniProtKB-UniRule"/>
</dbReference>
<comment type="similarity">
    <text evidence="2">Belongs to the protein kinase superfamily. ADCK protein kinase family.</text>
</comment>